<sequence length="174" mass="18688">MDRITLESLVIQPDTDFFLDDNDSVVPHRPKRSLPTLGIFSCILQEVSADLRVGPPAAGGTPAGAQLPRRHLGLRRVADLLGEVQTLRGLQPAVGSRFSRGVLGQLHGPRAHLRSGLQHGRGPSKAAPQVQHPRGWEPPLPPCVTQGGTGAGIVTPPTDHQMKENLTTHEMPDQ</sequence>
<reference evidence="2 3" key="1">
    <citation type="journal article" date="2022" name="Nat. Ecol. Evol.">
        <title>A masculinizing supergene underlies an exaggerated male reproductive morph in a spider.</title>
        <authorList>
            <person name="Hendrickx F."/>
            <person name="De Corte Z."/>
            <person name="Sonet G."/>
            <person name="Van Belleghem S.M."/>
            <person name="Kostlbacher S."/>
            <person name="Vangestel C."/>
        </authorList>
    </citation>
    <scope>NUCLEOTIDE SEQUENCE [LARGE SCALE GENOMIC DNA]</scope>
    <source>
        <strain evidence="2">W744_W776</strain>
    </source>
</reference>
<comment type="caution">
    <text evidence="2">The sequence shown here is derived from an EMBL/GenBank/DDBJ whole genome shotgun (WGS) entry which is preliminary data.</text>
</comment>
<keyword evidence="3" id="KW-1185">Reference proteome</keyword>
<accession>A0AAV6V4I0</accession>
<name>A0AAV6V4I0_9ARAC</name>
<evidence type="ECO:0000256" key="1">
    <source>
        <dbReference type="SAM" id="MobiDB-lite"/>
    </source>
</evidence>
<dbReference type="AlphaFoldDB" id="A0AAV6V4I0"/>
<feature type="compositionally biased region" description="Basic and acidic residues" evidence="1">
    <location>
        <begin position="160"/>
        <end position="174"/>
    </location>
</feature>
<evidence type="ECO:0000313" key="2">
    <source>
        <dbReference type="EMBL" id="KAG8191226.1"/>
    </source>
</evidence>
<dbReference type="Proteomes" id="UP000827092">
    <property type="component" value="Unassembled WGS sequence"/>
</dbReference>
<feature type="region of interest" description="Disordered" evidence="1">
    <location>
        <begin position="112"/>
        <end position="174"/>
    </location>
</feature>
<gene>
    <name evidence="2" type="ORF">JTE90_021960</name>
</gene>
<protein>
    <submittedName>
        <fullName evidence="2">Uncharacterized protein</fullName>
    </submittedName>
</protein>
<organism evidence="2 3">
    <name type="scientific">Oedothorax gibbosus</name>
    <dbReference type="NCBI Taxonomy" id="931172"/>
    <lineage>
        <taxon>Eukaryota</taxon>
        <taxon>Metazoa</taxon>
        <taxon>Ecdysozoa</taxon>
        <taxon>Arthropoda</taxon>
        <taxon>Chelicerata</taxon>
        <taxon>Arachnida</taxon>
        <taxon>Araneae</taxon>
        <taxon>Araneomorphae</taxon>
        <taxon>Entelegynae</taxon>
        <taxon>Araneoidea</taxon>
        <taxon>Linyphiidae</taxon>
        <taxon>Erigoninae</taxon>
        <taxon>Oedothorax</taxon>
    </lineage>
</organism>
<dbReference type="EMBL" id="JAFNEN010000163">
    <property type="protein sequence ID" value="KAG8191226.1"/>
    <property type="molecule type" value="Genomic_DNA"/>
</dbReference>
<proteinExistence type="predicted"/>
<evidence type="ECO:0000313" key="3">
    <source>
        <dbReference type="Proteomes" id="UP000827092"/>
    </source>
</evidence>